<dbReference type="GO" id="GO:0003743">
    <property type="term" value="F:translation initiation factor activity"/>
    <property type="evidence" value="ECO:0007669"/>
    <property type="project" value="UniProtKB-KW"/>
</dbReference>
<feature type="region of interest" description="Disordered" evidence="13">
    <location>
        <begin position="1555"/>
        <end position="1585"/>
    </location>
</feature>
<gene>
    <name evidence="16" type="ORF">ACA1_290110</name>
</gene>
<dbReference type="EMBL" id="KB007805">
    <property type="protein sequence ID" value="ELR25247.1"/>
    <property type="molecule type" value="Genomic_DNA"/>
</dbReference>
<dbReference type="InterPro" id="IPR016135">
    <property type="entry name" value="UBQ-conjugating_enzyme/RWD"/>
</dbReference>
<dbReference type="InterPro" id="IPR011009">
    <property type="entry name" value="Kinase-like_dom_sf"/>
</dbReference>
<dbReference type="GO" id="GO:0005524">
    <property type="term" value="F:ATP binding"/>
    <property type="evidence" value="ECO:0007669"/>
    <property type="project" value="UniProtKB-UniRule"/>
</dbReference>
<keyword evidence="16" id="KW-0396">Initiation factor</keyword>
<dbReference type="SUPFAM" id="SSF54495">
    <property type="entry name" value="UBC-like"/>
    <property type="match status" value="1"/>
</dbReference>
<feature type="compositionally biased region" description="Acidic residues" evidence="13">
    <location>
        <begin position="718"/>
        <end position="752"/>
    </location>
</feature>
<dbReference type="PROSITE" id="PS00108">
    <property type="entry name" value="PROTEIN_KINASE_ST"/>
    <property type="match status" value="1"/>
</dbReference>
<dbReference type="InterPro" id="IPR036621">
    <property type="entry name" value="Anticodon-bd_dom_sf"/>
</dbReference>
<feature type="compositionally biased region" description="Polar residues" evidence="13">
    <location>
        <begin position="1557"/>
        <end position="1567"/>
    </location>
</feature>
<feature type="compositionally biased region" description="Polar residues" evidence="13">
    <location>
        <begin position="523"/>
        <end position="540"/>
    </location>
</feature>
<evidence type="ECO:0000256" key="11">
    <source>
        <dbReference type="PIRSR" id="PIRSR000660-2"/>
    </source>
</evidence>
<sequence>MDKNETKEAQEQELEAIEAIFADDFKLIPTTWGGQPPQFMIRLSPPPGMVDEIYASVWLTIRFTRSYPRNAPIIELEKIEGLSDEQLAELQSLLEKEAKGMLGREMVYDLTEIVREFLLRHNHKTLSFYDEMMLHKKEEEREALEKEQKRMVEETNERKKKEDPLERRIREEFKRKEEALRRIKKKDSDWLVPMDDDMSDDDDYGDYSEASDNSFVPAKGKEKGVSVAIKANALAKGLHDRKEEVVKKGDNQPIRWKRRNSLGRGTFGEVILGMNLGTRKLMAVKEVNFGNVPDINKKMDLVANEIESLRALRHPHIVDYLGTEKEDNTLRIFLEPDLVMIRFVAGASSLAQHLKESGGLNETMLRKYTRQILEGLKYLHDRGAVHGDIKCLNMLLDHKGNLKLSDYGCTNAKINALLTAKASDFTKNTPKKEDDIFSLGVAVIQMAKGMPDDINPAIPDYLSRNAKDFIQSCLRRSLKDRPTAHKLLLHPFVADISTPNPWYLPGSPPSSVTPMPHRRPIDESSTQSSMSSGHESLAHSQNNINSRYHADFIELEELGRGGFGSVVKVKNRLDGRLYAIKKIKLHPGDSFNQKMLREVTTLSRLNHQYVVRYFQAWTEGGADSTLPYEEDEDDVEEEDWLSSSSMTSLTRDLGLKLDAAEAKKKKNAGGGQKGRAALEKSSDSEDYFIRDGQDDTDDDAQTHPMVLTKETVDMACVQDDDGFDDEGADEDDQDNHDDSDEENDDDDEDYDSSDATTTHAKGQRARNGAPETLYIQMEYCPGDTLRTAIDKGLSDDEIWRLFRQILEGLNHIHLQGIIHRDLKPMNIFLDQNGDVKIGDFGLATTGTGRVAKKELREFASLNSSVDSVSSLKESLTIGVGTPFYCSPEQLKAGTHYDQKVDLYSLGIILFEMCHPITTGMERAEVLTALRNDMKLPSGFEKEHSTEAELIRWLLQEDPNARPTTMELLKSDLLPAKLEEEILKEALRTITIPGTTIFNMLIEKLFSLVPDEHLDYTYDSHATSKLHSTAELLLREQAFHRITEVFKRHGAMLLETPLLVPKSGVLEEGNVATLMDDSGSVLMLPYDLTLPFARYAAHKDIVSLKRYNVARVYRKNPAGGQPRELFECDFDIIGPVSSRSVHDAETIKVLVEVLEDFSKQLGPYSIKINHHKILLAMMDICGFPKETRAKVCHVIEQLWKRKQRHRGSFTTQGKTGQTAGAGPLPSTSPSSSGSGIPNTGPGGKPDNKLWTNINKYLLKIPGVSQKSVDMLSQFLNLRGDIQTMLLKLEKLIKGHRQGQEGLEELRQAVKYLQIFGVLDRVFLDIGLAYNFLYYDGLIFQAVLQEQNEVIAAGGRYDGLVAKFQPPNSTSSAVAAVGVNIAIAKLISSFIAYETRKAKNEGRKLRNCETEAYVCYIGRNMVEECIEICMELWAKNIKAEYMDGASNTAIGGTGLMGAAAGANAITVGGGKHTMEELFLACKQAGVRWMVVLKDRSYEKTKMAKVRDVQTRTDADVHKKDLAEYLSLLKSGAALAQLQAAVKTPSREISREAMTEMVGPTTSGNNVNTRGSTGGGKGTKDSGGGSSGGVYEVTILNTNLPSRRKKQISLDVNKALGPRMTSVVSPNKTKVWAVELPVQVLRELVACAGGIGFHQPIQKYPRFKDAIIELRDALTAHDAASMPLVFLYSIPDGKYELFLFRS</sequence>
<dbReference type="GeneID" id="14926293"/>
<dbReference type="Proteomes" id="UP000011083">
    <property type="component" value="Unassembled WGS sequence"/>
</dbReference>
<evidence type="ECO:0000256" key="10">
    <source>
        <dbReference type="PIRSR" id="PIRSR000660-1"/>
    </source>
</evidence>
<feature type="binding site" evidence="11">
    <location>
        <begin position="558"/>
        <end position="566"/>
    </location>
    <ligand>
        <name>ATP</name>
        <dbReference type="ChEBI" id="CHEBI:30616"/>
    </ligand>
</feature>
<comment type="catalytic activity">
    <reaction evidence="8">
        <text>L-threonyl-[protein] + ATP = O-phospho-L-threonyl-[protein] + ADP + H(+)</text>
        <dbReference type="Rhea" id="RHEA:46608"/>
        <dbReference type="Rhea" id="RHEA-COMP:11060"/>
        <dbReference type="Rhea" id="RHEA-COMP:11605"/>
        <dbReference type="ChEBI" id="CHEBI:15378"/>
        <dbReference type="ChEBI" id="CHEBI:30013"/>
        <dbReference type="ChEBI" id="CHEBI:30616"/>
        <dbReference type="ChEBI" id="CHEBI:61977"/>
        <dbReference type="ChEBI" id="CHEBI:456216"/>
        <dbReference type="EC" id="2.7.11.1"/>
    </reaction>
</comment>
<evidence type="ECO:0000313" key="17">
    <source>
        <dbReference type="Proteomes" id="UP000011083"/>
    </source>
</evidence>
<dbReference type="GO" id="GO:0005634">
    <property type="term" value="C:nucleus"/>
    <property type="evidence" value="ECO:0007669"/>
    <property type="project" value="TreeGrafter"/>
</dbReference>
<keyword evidence="5 16" id="KW-0418">Kinase</keyword>
<name>L8HJ53_ACACF</name>
<feature type="domain" description="Protein kinase" evidence="14">
    <location>
        <begin position="256"/>
        <end position="493"/>
    </location>
</feature>
<organism evidence="16 17">
    <name type="scientific">Acanthamoeba castellanii (strain ATCC 30010 / Neff)</name>
    <dbReference type="NCBI Taxonomy" id="1257118"/>
    <lineage>
        <taxon>Eukaryota</taxon>
        <taxon>Amoebozoa</taxon>
        <taxon>Discosea</taxon>
        <taxon>Longamoebia</taxon>
        <taxon>Centramoebida</taxon>
        <taxon>Acanthamoebidae</taxon>
        <taxon>Acanthamoeba</taxon>
    </lineage>
</organism>
<evidence type="ECO:0000256" key="8">
    <source>
        <dbReference type="ARBA" id="ARBA00047899"/>
    </source>
</evidence>
<dbReference type="CDD" id="cd23823">
    <property type="entry name" value="RWD_GCN2"/>
    <property type="match status" value="1"/>
</dbReference>
<feature type="domain" description="RWD" evidence="15">
    <location>
        <begin position="12"/>
        <end position="121"/>
    </location>
</feature>
<feature type="region of interest" description="Disordered" evidence="13">
    <location>
        <begin position="140"/>
        <end position="163"/>
    </location>
</feature>
<dbReference type="GO" id="GO:0005829">
    <property type="term" value="C:cytosol"/>
    <property type="evidence" value="ECO:0007669"/>
    <property type="project" value="TreeGrafter"/>
</dbReference>
<evidence type="ECO:0000256" key="7">
    <source>
        <dbReference type="ARBA" id="ARBA00037982"/>
    </source>
</evidence>
<dbReference type="SMART" id="SM00220">
    <property type="entry name" value="S_TKc"/>
    <property type="match status" value="2"/>
</dbReference>
<feature type="region of interest" description="Disordered" evidence="13">
    <location>
        <begin position="718"/>
        <end position="769"/>
    </location>
</feature>
<evidence type="ECO:0000256" key="6">
    <source>
        <dbReference type="ARBA" id="ARBA00022840"/>
    </source>
</evidence>
<dbReference type="FunFam" id="3.10.110.10:FF:000050">
    <property type="entry name" value="eIF-2-alpha kinase GCN2"/>
    <property type="match status" value="1"/>
</dbReference>
<keyword evidence="2" id="KW-0723">Serine/threonine-protein kinase</keyword>
<dbReference type="OMA" id="FEDIAWD"/>
<evidence type="ECO:0000259" key="15">
    <source>
        <dbReference type="PROSITE" id="PS50908"/>
    </source>
</evidence>
<feature type="binding site" evidence="12">
    <location>
        <position position="582"/>
    </location>
    <ligand>
        <name>ATP</name>
        <dbReference type="ChEBI" id="CHEBI:30616"/>
    </ligand>
</feature>
<feature type="active site" description="Proton acceptor" evidence="10">
    <location>
        <position position="821"/>
    </location>
</feature>
<evidence type="ECO:0000256" key="12">
    <source>
        <dbReference type="PROSITE-ProRule" id="PRU10141"/>
    </source>
</evidence>
<feature type="region of interest" description="Disordered" evidence="13">
    <location>
        <begin position="622"/>
        <end position="646"/>
    </location>
</feature>
<proteinExistence type="inferred from homology"/>
<dbReference type="InterPro" id="IPR024435">
    <property type="entry name" value="HisRS-related_dom"/>
</dbReference>
<feature type="domain" description="Protein kinase" evidence="14">
    <location>
        <begin position="552"/>
        <end position="973"/>
    </location>
</feature>
<dbReference type="InterPro" id="IPR017441">
    <property type="entry name" value="Protein_kinase_ATP_BS"/>
</dbReference>
<evidence type="ECO:0000256" key="5">
    <source>
        <dbReference type="ARBA" id="ARBA00022777"/>
    </source>
</evidence>
<dbReference type="PROSITE" id="PS00107">
    <property type="entry name" value="PROTEIN_KINASE_ATP"/>
    <property type="match status" value="2"/>
</dbReference>
<dbReference type="PANTHER" id="PTHR11042">
    <property type="entry name" value="EUKARYOTIC TRANSLATION INITIATION FACTOR 2-ALPHA KINASE EIF2-ALPHA KINASE -RELATED"/>
    <property type="match status" value="1"/>
</dbReference>
<feature type="binding site" evidence="11">
    <location>
        <position position="581"/>
    </location>
    <ligand>
        <name>ATP</name>
        <dbReference type="ChEBI" id="CHEBI:30616"/>
    </ligand>
</feature>
<dbReference type="InterPro" id="IPR000719">
    <property type="entry name" value="Prot_kinase_dom"/>
</dbReference>
<keyword evidence="6 11" id="KW-0067">ATP-binding</keyword>
<dbReference type="CDD" id="cd14046">
    <property type="entry name" value="STKc_EIF2AK4_GCN2_rpt2"/>
    <property type="match status" value="1"/>
</dbReference>
<dbReference type="PANTHER" id="PTHR11042:SF136">
    <property type="entry name" value="EIF-2-ALPHA KINASE GCN2"/>
    <property type="match status" value="1"/>
</dbReference>
<dbReference type="SUPFAM" id="SSF55681">
    <property type="entry name" value="Class II aaRS and biotin synthetases"/>
    <property type="match status" value="1"/>
</dbReference>
<dbReference type="PROSITE" id="PS50908">
    <property type="entry name" value="RWD"/>
    <property type="match status" value="1"/>
</dbReference>
<dbReference type="Gene3D" id="3.30.930.10">
    <property type="entry name" value="Bira Bifunctional Protein, Domain 2"/>
    <property type="match status" value="1"/>
</dbReference>
<reference evidence="16 17" key="1">
    <citation type="journal article" date="2013" name="Genome Biol.">
        <title>Genome of Acanthamoeba castellanii highlights extensive lateral gene transfer and early evolution of tyrosine kinase signaling.</title>
        <authorList>
            <person name="Clarke M."/>
            <person name="Lohan A.J."/>
            <person name="Liu B."/>
            <person name="Lagkouvardos I."/>
            <person name="Roy S."/>
            <person name="Zafar N."/>
            <person name="Bertelli C."/>
            <person name="Schilde C."/>
            <person name="Kianianmomeni A."/>
            <person name="Burglin T.R."/>
            <person name="Frech C."/>
            <person name="Turcotte B."/>
            <person name="Kopec K.O."/>
            <person name="Synnott J.M."/>
            <person name="Choo C."/>
            <person name="Paponov I."/>
            <person name="Finkler A."/>
            <person name="Soon Heng Tan C."/>
            <person name="Hutchins A.P."/>
            <person name="Weinmeier T."/>
            <person name="Rattei T."/>
            <person name="Chu J.S."/>
            <person name="Gimenez G."/>
            <person name="Irimia M."/>
            <person name="Rigden D.J."/>
            <person name="Fitzpatrick D.A."/>
            <person name="Lorenzo-Morales J."/>
            <person name="Bateman A."/>
            <person name="Chiu C.H."/>
            <person name="Tang P."/>
            <person name="Hegemann P."/>
            <person name="Fromm H."/>
            <person name="Raoult D."/>
            <person name="Greub G."/>
            <person name="Miranda-Saavedra D."/>
            <person name="Chen N."/>
            <person name="Nash P."/>
            <person name="Ginger M.L."/>
            <person name="Horn M."/>
            <person name="Schaap P."/>
            <person name="Caler L."/>
            <person name="Loftus B."/>
        </authorList>
    </citation>
    <scope>NUCLEOTIDE SEQUENCE [LARGE SCALE GENOMIC DNA]</scope>
    <source>
        <strain evidence="16 17">Neff</strain>
    </source>
</reference>
<dbReference type="OrthoDB" id="341578at2759"/>
<dbReference type="SMART" id="SM00591">
    <property type="entry name" value="RWD"/>
    <property type="match status" value="1"/>
</dbReference>
<dbReference type="InterPro" id="IPR016255">
    <property type="entry name" value="Gcn2"/>
</dbReference>
<dbReference type="GO" id="GO:0009893">
    <property type="term" value="P:positive regulation of metabolic process"/>
    <property type="evidence" value="ECO:0007669"/>
    <property type="project" value="UniProtKB-ARBA"/>
</dbReference>
<comment type="catalytic activity">
    <reaction evidence="9">
        <text>L-seryl-[protein] + ATP = O-phospho-L-seryl-[protein] + ADP + H(+)</text>
        <dbReference type="Rhea" id="RHEA:17989"/>
        <dbReference type="Rhea" id="RHEA-COMP:9863"/>
        <dbReference type="Rhea" id="RHEA-COMP:11604"/>
        <dbReference type="ChEBI" id="CHEBI:15378"/>
        <dbReference type="ChEBI" id="CHEBI:29999"/>
        <dbReference type="ChEBI" id="CHEBI:30616"/>
        <dbReference type="ChEBI" id="CHEBI:83421"/>
        <dbReference type="ChEBI" id="CHEBI:456216"/>
        <dbReference type="EC" id="2.7.11.1"/>
    </reaction>
</comment>
<evidence type="ECO:0000259" key="14">
    <source>
        <dbReference type="PROSITE" id="PS50011"/>
    </source>
</evidence>
<comment type="similarity">
    <text evidence="7">Belongs to the protein kinase superfamily. Ser/Thr protein kinase family. GCN2 subfamily.</text>
</comment>
<dbReference type="SUPFAM" id="SSF56112">
    <property type="entry name" value="Protein kinase-like (PK-like)"/>
    <property type="match status" value="2"/>
</dbReference>
<feature type="region of interest" description="Disordered" evidence="13">
    <location>
        <begin position="662"/>
        <end position="701"/>
    </location>
</feature>
<feature type="compositionally biased region" description="Basic and acidic residues" evidence="13">
    <location>
        <begin position="676"/>
        <end position="693"/>
    </location>
</feature>
<dbReference type="GO" id="GO:0004694">
    <property type="term" value="F:eukaryotic translation initiation factor 2alpha kinase activity"/>
    <property type="evidence" value="ECO:0007669"/>
    <property type="project" value="InterPro"/>
</dbReference>
<feature type="region of interest" description="Disordered" evidence="13">
    <location>
        <begin position="504"/>
        <end position="540"/>
    </location>
</feature>
<evidence type="ECO:0000256" key="2">
    <source>
        <dbReference type="ARBA" id="ARBA00022527"/>
    </source>
</evidence>
<dbReference type="Gene3D" id="1.10.510.10">
    <property type="entry name" value="Transferase(Phosphotransferase) domain 1"/>
    <property type="match status" value="2"/>
</dbReference>
<dbReference type="GO" id="GO:0000077">
    <property type="term" value="P:DNA damage checkpoint signaling"/>
    <property type="evidence" value="ECO:0007669"/>
    <property type="project" value="InterPro"/>
</dbReference>
<evidence type="ECO:0000313" key="16">
    <source>
        <dbReference type="EMBL" id="ELR25247.1"/>
    </source>
</evidence>
<protein>
    <recommendedName>
        <fullName evidence="1">non-specific serine/threonine protein kinase</fullName>
        <ecNumber evidence="1">2.7.11.1</ecNumber>
    </recommendedName>
</protein>
<dbReference type="Gene3D" id="3.40.50.800">
    <property type="entry name" value="Anticodon-binding domain"/>
    <property type="match status" value="1"/>
</dbReference>
<dbReference type="VEuPathDB" id="AmoebaDB:ACA1_290110"/>
<dbReference type="Pfam" id="PF12745">
    <property type="entry name" value="HGTP_anticodon2"/>
    <property type="match status" value="1"/>
</dbReference>
<keyword evidence="17" id="KW-1185">Reference proteome</keyword>
<dbReference type="InterPro" id="IPR050339">
    <property type="entry name" value="CC_SR_Kinase"/>
</dbReference>
<dbReference type="KEGG" id="acan:ACA1_290110"/>
<accession>L8HJ53</accession>
<dbReference type="Pfam" id="PF00069">
    <property type="entry name" value="Pkinase"/>
    <property type="match status" value="3"/>
</dbReference>
<dbReference type="InterPro" id="IPR008271">
    <property type="entry name" value="Ser/Thr_kinase_AS"/>
</dbReference>
<dbReference type="PIRSF" id="PIRSF000660">
    <property type="entry name" value="Ser/Thr_PK_GCN2"/>
    <property type="match status" value="1"/>
</dbReference>
<dbReference type="InterPro" id="IPR045864">
    <property type="entry name" value="aa-tRNA-synth_II/BPL/LPL"/>
</dbReference>
<keyword evidence="16" id="KW-0648">Protein biosynthesis</keyword>
<evidence type="ECO:0000256" key="13">
    <source>
        <dbReference type="SAM" id="MobiDB-lite"/>
    </source>
</evidence>
<dbReference type="Pfam" id="PF13393">
    <property type="entry name" value="tRNA-synt_His"/>
    <property type="match status" value="2"/>
</dbReference>
<evidence type="ECO:0000256" key="4">
    <source>
        <dbReference type="ARBA" id="ARBA00022741"/>
    </source>
</evidence>
<dbReference type="Gene3D" id="3.30.200.20">
    <property type="entry name" value="Phosphorylase Kinase, domain 1"/>
    <property type="match status" value="2"/>
</dbReference>
<feature type="compositionally biased region" description="Acidic residues" evidence="13">
    <location>
        <begin position="628"/>
        <end position="640"/>
    </location>
</feature>
<dbReference type="InterPro" id="IPR041715">
    <property type="entry name" value="HisRS-like_core"/>
</dbReference>
<feature type="compositionally biased region" description="Low complexity" evidence="13">
    <location>
        <begin position="1209"/>
        <end position="1238"/>
    </location>
</feature>
<evidence type="ECO:0000256" key="1">
    <source>
        <dbReference type="ARBA" id="ARBA00012513"/>
    </source>
</evidence>
<keyword evidence="4 11" id="KW-0547">Nucleotide-binding</keyword>
<evidence type="ECO:0000256" key="3">
    <source>
        <dbReference type="ARBA" id="ARBA00022679"/>
    </source>
</evidence>
<dbReference type="InterPro" id="IPR006575">
    <property type="entry name" value="RWD_dom"/>
</dbReference>
<feature type="region of interest" description="Disordered" evidence="13">
    <location>
        <begin position="1204"/>
        <end position="1245"/>
    </location>
</feature>
<dbReference type="PROSITE" id="PS50011">
    <property type="entry name" value="PROTEIN_KINASE_DOM"/>
    <property type="match status" value="2"/>
</dbReference>
<dbReference type="Gene3D" id="3.10.110.10">
    <property type="entry name" value="Ubiquitin Conjugating Enzyme"/>
    <property type="match status" value="1"/>
</dbReference>
<dbReference type="Pfam" id="PF05773">
    <property type="entry name" value="RWD"/>
    <property type="match status" value="1"/>
</dbReference>
<feature type="compositionally biased region" description="Gly residues" evidence="13">
    <location>
        <begin position="1569"/>
        <end position="1585"/>
    </location>
</feature>
<dbReference type="STRING" id="1257118.L8HJ53"/>
<dbReference type="EC" id="2.7.11.1" evidence="1"/>
<feature type="binding site" evidence="12">
    <location>
        <position position="285"/>
    </location>
    <ligand>
        <name>ATP</name>
        <dbReference type="ChEBI" id="CHEBI:30616"/>
    </ligand>
</feature>
<keyword evidence="3" id="KW-0808">Transferase</keyword>
<dbReference type="RefSeq" id="XP_004368002.1">
    <property type="nucleotide sequence ID" value="XM_004367945.1"/>
</dbReference>
<evidence type="ECO:0000256" key="9">
    <source>
        <dbReference type="ARBA" id="ARBA00048679"/>
    </source>
</evidence>